<protein>
    <submittedName>
        <fullName evidence="5">Helix-turn-helix domain-containing protein</fullName>
    </submittedName>
</protein>
<dbReference type="CDD" id="cd00090">
    <property type="entry name" value="HTH_ARSR"/>
    <property type="match status" value="1"/>
</dbReference>
<comment type="caution">
    <text evidence="5">The sequence shown here is derived from an EMBL/GenBank/DDBJ whole genome shotgun (WGS) entry which is preliminary data.</text>
</comment>
<dbReference type="InterPro" id="IPR036388">
    <property type="entry name" value="WH-like_DNA-bd_sf"/>
</dbReference>
<evidence type="ECO:0000259" key="4">
    <source>
        <dbReference type="PROSITE" id="PS51118"/>
    </source>
</evidence>
<dbReference type="PANTHER" id="PTHR33204">
    <property type="entry name" value="TRANSCRIPTIONAL REGULATOR, MARR FAMILY"/>
    <property type="match status" value="1"/>
</dbReference>
<dbReference type="Proteomes" id="UP001501231">
    <property type="component" value="Unassembled WGS sequence"/>
</dbReference>
<evidence type="ECO:0000313" key="5">
    <source>
        <dbReference type="EMBL" id="GAA2418117.1"/>
    </source>
</evidence>
<dbReference type="InterPro" id="IPR002577">
    <property type="entry name" value="HTH_HxlR"/>
</dbReference>
<evidence type="ECO:0000256" key="3">
    <source>
        <dbReference type="ARBA" id="ARBA00023163"/>
    </source>
</evidence>
<name>A0ABN3J1C3_9ACTN</name>
<dbReference type="SMART" id="SM00418">
    <property type="entry name" value="HTH_ARSR"/>
    <property type="match status" value="1"/>
</dbReference>
<dbReference type="EMBL" id="BAAARW010000012">
    <property type="protein sequence ID" value="GAA2418117.1"/>
    <property type="molecule type" value="Genomic_DNA"/>
</dbReference>
<feature type="domain" description="HTH hxlR-type" evidence="4">
    <location>
        <begin position="19"/>
        <end position="117"/>
    </location>
</feature>
<keyword evidence="3" id="KW-0804">Transcription</keyword>
<organism evidence="5 6">
    <name type="scientific">Actinomadura vinacea</name>
    <dbReference type="NCBI Taxonomy" id="115336"/>
    <lineage>
        <taxon>Bacteria</taxon>
        <taxon>Bacillati</taxon>
        <taxon>Actinomycetota</taxon>
        <taxon>Actinomycetes</taxon>
        <taxon>Streptosporangiales</taxon>
        <taxon>Thermomonosporaceae</taxon>
        <taxon>Actinomadura</taxon>
    </lineage>
</organism>
<evidence type="ECO:0000313" key="6">
    <source>
        <dbReference type="Proteomes" id="UP001501231"/>
    </source>
</evidence>
<dbReference type="SUPFAM" id="SSF46785">
    <property type="entry name" value="Winged helix' DNA-binding domain"/>
    <property type="match status" value="1"/>
</dbReference>
<dbReference type="RefSeq" id="WP_344589657.1">
    <property type="nucleotide sequence ID" value="NZ_BAAARW010000012.1"/>
</dbReference>
<accession>A0ABN3J1C3</accession>
<dbReference type="Pfam" id="PF01638">
    <property type="entry name" value="HxlR"/>
    <property type="match status" value="1"/>
</dbReference>
<dbReference type="Gene3D" id="1.10.10.10">
    <property type="entry name" value="Winged helix-like DNA-binding domain superfamily/Winged helix DNA-binding domain"/>
    <property type="match status" value="1"/>
</dbReference>
<reference evidence="5 6" key="1">
    <citation type="journal article" date="2019" name="Int. J. Syst. Evol. Microbiol.">
        <title>The Global Catalogue of Microorganisms (GCM) 10K type strain sequencing project: providing services to taxonomists for standard genome sequencing and annotation.</title>
        <authorList>
            <consortium name="The Broad Institute Genomics Platform"/>
            <consortium name="The Broad Institute Genome Sequencing Center for Infectious Disease"/>
            <person name="Wu L."/>
            <person name="Ma J."/>
        </authorList>
    </citation>
    <scope>NUCLEOTIDE SEQUENCE [LARGE SCALE GENOMIC DNA]</scope>
    <source>
        <strain evidence="5 6">JCM 3325</strain>
    </source>
</reference>
<sequence>MDVKAEGADPLSDVFRSDCPGRAVFEHIAGRWGMLVLLALRDGPLRFYMLRDRIGGISEKMLSQNLKVLTRDGIIEREVEPSSPPRVSYRLSPFGQDLAGSLERLVDWISVSMPAIQEAQRRYDEGAG</sequence>
<dbReference type="InterPro" id="IPR001845">
    <property type="entry name" value="HTH_ArsR_DNA-bd_dom"/>
</dbReference>
<proteinExistence type="predicted"/>
<dbReference type="InterPro" id="IPR036390">
    <property type="entry name" value="WH_DNA-bd_sf"/>
</dbReference>
<evidence type="ECO:0000256" key="2">
    <source>
        <dbReference type="ARBA" id="ARBA00023125"/>
    </source>
</evidence>
<keyword evidence="1" id="KW-0805">Transcription regulation</keyword>
<keyword evidence="6" id="KW-1185">Reference proteome</keyword>
<dbReference type="InterPro" id="IPR011991">
    <property type="entry name" value="ArsR-like_HTH"/>
</dbReference>
<keyword evidence="2" id="KW-0238">DNA-binding</keyword>
<evidence type="ECO:0000256" key="1">
    <source>
        <dbReference type="ARBA" id="ARBA00023015"/>
    </source>
</evidence>
<dbReference type="PROSITE" id="PS51118">
    <property type="entry name" value="HTH_HXLR"/>
    <property type="match status" value="1"/>
</dbReference>
<dbReference type="PANTHER" id="PTHR33204:SF37">
    <property type="entry name" value="HTH-TYPE TRANSCRIPTIONAL REGULATOR YODB"/>
    <property type="match status" value="1"/>
</dbReference>
<gene>
    <name evidence="5" type="ORF">GCM10010191_30950</name>
</gene>